<protein>
    <submittedName>
        <fullName evidence="1">Membrane protein</fullName>
    </submittedName>
</protein>
<organism evidence="1 2">
    <name type="scientific">Paenibacillus radicis</name>
    <name type="common">ex Gao et al. 2016</name>
    <dbReference type="NCBI Taxonomy" id="1737354"/>
    <lineage>
        <taxon>Bacteria</taxon>
        <taxon>Bacillati</taxon>
        <taxon>Bacillota</taxon>
        <taxon>Bacilli</taxon>
        <taxon>Bacillales</taxon>
        <taxon>Paenibacillaceae</taxon>
        <taxon>Paenibacillus</taxon>
    </lineage>
</organism>
<dbReference type="InterPro" id="IPR009078">
    <property type="entry name" value="Ferritin-like_SF"/>
</dbReference>
<accession>A0A917H8R9</accession>
<name>A0A917H8R9_9BACL</name>
<dbReference type="InterPro" id="IPR012348">
    <property type="entry name" value="RNR-like"/>
</dbReference>
<evidence type="ECO:0000313" key="1">
    <source>
        <dbReference type="EMBL" id="GGG71198.1"/>
    </source>
</evidence>
<gene>
    <name evidence="1" type="ORF">GCM10010918_28360</name>
</gene>
<dbReference type="SUPFAM" id="SSF47240">
    <property type="entry name" value="Ferritin-like"/>
    <property type="match status" value="1"/>
</dbReference>
<comment type="caution">
    <text evidence="1">The sequence shown here is derived from an EMBL/GenBank/DDBJ whole genome shotgun (WGS) entry which is preliminary data.</text>
</comment>
<dbReference type="EMBL" id="BMHY01000004">
    <property type="protein sequence ID" value="GGG71198.1"/>
    <property type="molecule type" value="Genomic_DNA"/>
</dbReference>
<dbReference type="Gene3D" id="1.10.620.20">
    <property type="entry name" value="Ribonucleotide Reductase, subunit A"/>
    <property type="match status" value="1"/>
</dbReference>
<evidence type="ECO:0000313" key="2">
    <source>
        <dbReference type="Proteomes" id="UP000600247"/>
    </source>
</evidence>
<dbReference type="RefSeq" id="WP_188889814.1">
    <property type="nucleotide sequence ID" value="NZ_BMHY01000004.1"/>
</dbReference>
<reference evidence="1 2" key="1">
    <citation type="journal article" date="2014" name="Int. J. Syst. Evol. Microbiol.">
        <title>Complete genome sequence of Corynebacterium casei LMG S-19264T (=DSM 44701T), isolated from a smear-ripened cheese.</title>
        <authorList>
            <consortium name="US DOE Joint Genome Institute (JGI-PGF)"/>
            <person name="Walter F."/>
            <person name="Albersmeier A."/>
            <person name="Kalinowski J."/>
            <person name="Ruckert C."/>
        </authorList>
    </citation>
    <scope>NUCLEOTIDE SEQUENCE [LARGE SCALE GENOMIC DNA]</scope>
    <source>
        <strain evidence="1 2">CGMCC 1.15286</strain>
    </source>
</reference>
<dbReference type="AlphaFoldDB" id="A0A917H8R9"/>
<sequence length="258" mass="30054">MEVQFAKWRAYFLYNQDHLQRIDWGDEYRLTASERKAITRSIQQFQLGENSEGKHLISNAKAYIDKTKDDAYFGAIVEFIREEQRHARDLAKFMRLQQIPIIREHWVDGVFRKLRKFAGLEQSIIVLITAEIIAKIYYKALRDSTSSTMLIQLCDQILLDEDKHVQFQSETLHKLSSKRNPFINACYRGMHRFLLEGTLAVVWRQHRSVFKAGGYRLGSFYRECRKEFTLSNAIIAGEGSSFDYEPVSAGPSERNGLS</sequence>
<proteinExistence type="predicted"/>
<keyword evidence="2" id="KW-1185">Reference proteome</keyword>
<dbReference type="GO" id="GO:0016491">
    <property type="term" value="F:oxidoreductase activity"/>
    <property type="evidence" value="ECO:0007669"/>
    <property type="project" value="InterPro"/>
</dbReference>
<dbReference type="Proteomes" id="UP000600247">
    <property type="component" value="Unassembled WGS sequence"/>
</dbReference>
<dbReference type="CDD" id="cd00657">
    <property type="entry name" value="Ferritin_like"/>
    <property type="match status" value="1"/>
</dbReference>